<dbReference type="AlphaFoldDB" id="A0A2L0ELB4"/>
<evidence type="ECO:0000256" key="1">
    <source>
        <dbReference type="SAM" id="MobiDB-lite"/>
    </source>
</evidence>
<feature type="region of interest" description="Disordered" evidence="1">
    <location>
        <begin position="1"/>
        <end position="26"/>
    </location>
</feature>
<dbReference type="EMBL" id="CP012673">
    <property type="protein sequence ID" value="AUX40052.1"/>
    <property type="molecule type" value="Genomic_DNA"/>
</dbReference>
<sequence length="221" mass="22855">MTDTRDRPLPAHDPAPRGDAEALAPLPGAALAAPPRVVSLASGRSIEIAGEGAEERIQIRAAEGQILVSLRLTDEGPVLSLAGVSLEIAAAKTLALSCDTLRIQAAQDAEVEVGGSLHERVRGSAVREAGRSARTTAREVKVEASPGGVQIRANDDVDIVGERVRLNSEDPPMPLTWEEFRARQALSDGEHGQRDAGRPAALAAGEEAAPSGPDGPAQPAG</sequence>
<accession>A0A2L0ELB4</accession>
<proteinExistence type="predicted"/>
<dbReference type="OrthoDB" id="5516463at2"/>
<dbReference type="RefSeq" id="WP_104977921.1">
    <property type="nucleotide sequence ID" value="NZ_CP012673.1"/>
</dbReference>
<feature type="region of interest" description="Disordered" evidence="1">
    <location>
        <begin position="183"/>
        <end position="221"/>
    </location>
</feature>
<reference evidence="2 3" key="1">
    <citation type="submission" date="2015-09" db="EMBL/GenBank/DDBJ databases">
        <title>Sorangium comparison.</title>
        <authorList>
            <person name="Zaburannyi N."/>
            <person name="Bunk B."/>
            <person name="Overmann J."/>
            <person name="Mueller R."/>
        </authorList>
    </citation>
    <scope>NUCLEOTIDE SEQUENCE [LARGE SCALE GENOMIC DNA]</scope>
    <source>
        <strain evidence="2 3">So ce26</strain>
    </source>
</reference>
<gene>
    <name evidence="2" type="ORF">SOCE26_014480</name>
</gene>
<organism evidence="2 3">
    <name type="scientific">Sorangium cellulosum</name>
    <name type="common">Polyangium cellulosum</name>
    <dbReference type="NCBI Taxonomy" id="56"/>
    <lineage>
        <taxon>Bacteria</taxon>
        <taxon>Pseudomonadati</taxon>
        <taxon>Myxococcota</taxon>
        <taxon>Polyangia</taxon>
        <taxon>Polyangiales</taxon>
        <taxon>Polyangiaceae</taxon>
        <taxon>Sorangium</taxon>
    </lineage>
</organism>
<feature type="compositionally biased region" description="Low complexity" evidence="1">
    <location>
        <begin position="198"/>
        <end position="221"/>
    </location>
</feature>
<protein>
    <submittedName>
        <fullName evidence="2">Uncharacterized protein</fullName>
    </submittedName>
</protein>
<feature type="compositionally biased region" description="Basic and acidic residues" evidence="1">
    <location>
        <begin position="1"/>
        <end position="20"/>
    </location>
</feature>
<dbReference type="Proteomes" id="UP000238348">
    <property type="component" value="Chromosome"/>
</dbReference>
<evidence type="ECO:0000313" key="2">
    <source>
        <dbReference type="EMBL" id="AUX40052.1"/>
    </source>
</evidence>
<name>A0A2L0ELB4_SORCE</name>
<feature type="compositionally biased region" description="Basic and acidic residues" evidence="1">
    <location>
        <begin position="183"/>
        <end position="197"/>
    </location>
</feature>
<evidence type="ECO:0000313" key="3">
    <source>
        <dbReference type="Proteomes" id="UP000238348"/>
    </source>
</evidence>